<dbReference type="InterPro" id="IPR021760">
    <property type="entry name" value="RepC_C"/>
</dbReference>
<feature type="domain" description="Plasmid replication protein C C-terminal" evidence="3">
    <location>
        <begin position="350"/>
        <end position="448"/>
    </location>
</feature>
<dbReference type="NCBIfam" id="NF010396">
    <property type="entry name" value="PRK13824.1"/>
    <property type="match status" value="1"/>
</dbReference>
<protein>
    <submittedName>
        <fullName evidence="4">Plasmid replication protein RepC</fullName>
    </submittedName>
</protein>
<name>A0ABU4APZ9_9HYPH</name>
<organism evidence="4 5">
    <name type="scientific">Nitratireductor aquimarinus</name>
    <dbReference type="NCBI Taxonomy" id="889300"/>
    <lineage>
        <taxon>Bacteria</taxon>
        <taxon>Pseudomonadati</taxon>
        <taxon>Pseudomonadota</taxon>
        <taxon>Alphaproteobacteria</taxon>
        <taxon>Hyphomicrobiales</taxon>
        <taxon>Phyllobacteriaceae</taxon>
        <taxon>Nitratireductor</taxon>
    </lineage>
</organism>
<proteinExistence type="predicted"/>
<feature type="domain" description="Plasmid replication protein C N-terminal" evidence="2">
    <location>
        <begin position="35"/>
        <end position="198"/>
    </location>
</feature>
<dbReference type="EMBL" id="JAWLIP010000009">
    <property type="protein sequence ID" value="MDV6228311.1"/>
    <property type="molecule type" value="Genomic_DNA"/>
</dbReference>
<accession>A0ABU4APZ9</accession>
<dbReference type="RefSeq" id="WP_317562234.1">
    <property type="nucleotide sequence ID" value="NZ_JAWLIP010000009.1"/>
</dbReference>
<dbReference type="NCBIfam" id="NF040974">
    <property type="entry name" value="RepABC_RepC"/>
    <property type="match status" value="1"/>
</dbReference>
<dbReference type="InterPro" id="IPR005090">
    <property type="entry name" value="RepC_N"/>
</dbReference>
<gene>
    <name evidence="4" type="primary">repC</name>
    <name evidence="4" type="ORF">R2G56_18610</name>
</gene>
<evidence type="ECO:0000313" key="4">
    <source>
        <dbReference type="EMBL" id="MDV6228311.1"/>
    </source>
</evidence>
<sequence length="462" mass="50959">MTDRFAISPFGGKGMARAQIIVSEQVRRARKALNTRSGDARACSENTVDKWHLLRAVTEARPALGLSDRTIVVLEALVSFNSERMLDPGGELVVFPSNAELSIRARGMAPATLRRHLAALVKAGLILRRDSANGKRFARRGEEGQIEEAFGFDLAPLVMRAGEIEAYAAEARRLAKALRALRSEVTIHLRDIAAIVHATAQEGRGERFAAFAERLKALSGRLGRNTDWKTLKARRDALVELRDAIENAYLDNLRDEELEAQNPERMVNEITKVSANESQNERHIHNSDSDSNFEIDVDNIEAETRQKAHESAALAKAHRKYSSGRLETAPQPTKQGSASENTGRTSTMRLEIVTSACPQMRDYAPGGLTNWRDLMKAAETVRSMLGIPPDAWAKARTEMGEINAAITIAAMLERAEAIRSPGAYLRRLTERAHGGSFSVKPMLNALVSARQRALLDVRRAQA</sequence>
<evidence type="ECO:0000256" key="1">
    <source>
        <dbReference type="SAM" id="MobiDB-lite"/>
    </source>
</evidence>
<evidence type="ECO:0000259" key="2">
    <source>
        <dbReference type="Pfam" id="PF03428"/>
    </source>
</evidence>
<evidence type="ECO:0000313" key="5">
    <source>
        <dbReference type="Proteomes" id="UP001185659"/>
    </source>
</evidence>
<feature type="region of interest" description="Disordered" evidence="1">
    <location>
        <begin position="310"/>
        <end position="344"/>
    </location>
</feature>
<dbReference type="Proteomes" id="UP001185659">
    <property type="component" value="Unassembled WGS sequence"/>
</dbReference>
<feature type="compositionally biased region" description="Polar residues" evidence="1">
    <location>
        <begin position="330"/>
        <end position="344"/>
    </location>
</feature>
<keyword evidence="5" id="KW-1185">Reference proteome</keyword>
<dbReference type="Pfam" id="PF03428">
    <property type="entry name" value="RP-C"/>
    <property type="match status" value="1"/>
</dbReference>
<comment type="caution">
    <text evidence="4">The sequence shown here is derived from an EMBL/GenBank/DDBJ whole genome shotgun (WGS) entry which is preliminary data.</text>
</comment>
<dbReference type="Pfam" id="PF11800">
    <property type="entry name" value="RP-C_C"/>
    <property type="match status" value="1"/>
</dbReference>
<reference evidence="4 5" key="1">
    <citation type="submission" date="2023-10" db="EMBL/GenBank/DDBJ databases">
        <authorList>
            <person name="Venkata Ramana C."/>
            <person name="Sasikala C."/>
            <person name="Dhurka M."/>
        </authorList>
    </citation>
    <scope>NUCLEOTIDE SEQUENCE [LARGE SCALE GENOMIC DNA]</scope>
    <source>
        <strain evidence="4 5">KCTC 32151</strain>
    </source>
</reference>
<evidence type="ECO:0000259" key="3">
    <source>
        <dbReference type="Pfam" id="PF11800"/>
    </source>
</evidence>
<dbReference type="InterPro" id="IPR047611">
    <property type="entry name" value="RepABC_RepC"/>
</dbReference>